<evidence type="ECO:0000259" key="10">
    <source>
        <dbReference type="PROSITE" id="PS51012"/>
    </source>
</evidence>
<dbReference type="PANTHER" id="PTHR30294:SF38">
    <property type="entry name" value="TRANSPORT PERMEASE PROTEIN"/>
    <property type="match status" value="1"/>
</dbReference>
<feature type="transmembrane region" description="Helical" evidence="9">
    <location>
        <begin position="161"/>
        <end position="181"/>
    </location>
</feature>
<dbReference type="RefSeq" id="WP_203922568.1">
    <property type="nucleotide sequence ID" value="NZ_BONZ01000076.1"/>
</dbReference>
<sequence length="245" mass="26424">MSATILFSTTARVLRQLTHDRRTIVMVIALPLVLLTLVYYLFQNSPGTFDRIGLVMLCVFPFVLMFLITSIAMLRERTSGTLERLLTTPLHKLDLLFGYGIAFGLLAAVQAAAATALAYWAFDMHTAGSPGLVIVIAVADAILGMALGLFFSAFAASEFQAVQFMPLVAFPQVFLCGLFVARDQMAGWLHALSTVMPLTYAVQGLQEVGGHPDPTGLMWRDLCVVVGAAVLALGLAAATLRRRTG</sequence>
<evidence type="ECO:0000256" key="6">
    <source>
        <dbReference type="ARBA" id="ARBA00022989"/>
    </source>
</evidence>
<protein>
    <recommendedName>
        <fullName evidence="9">Transport permease protein</fullName>
    </recommendedName>
</protein>
<keyword evidence="7 9" id="KW-0472">Membrane</keyword>
<comment type="subcellular location">
    <subcellularLocation>
        <location evidence="1 9">Cell membrane</location>
        <topology evidence="1 9">Multi-pass membrane protein</topology>
    </subcellularLocation>
</comment>
<evidence type="ECO:0000256" key="8">
    <source>
        <dbReference type="ARBA" id="ARBA00023251"/>
    </source>
</evidence>
<dbReference type="InterPro" id="IPR051449">
    <property type="entry name" value="ABC-2_transporter_component"/>
</dbReference>
<keyword evidence="8" id="KW-0046">Antibiotic resistance</keyword>
<evidence type="ECO:0000313" key="11">
    <source>
        <dbReference type="EMBL" id="GIH19104.1"/>
    </source>
</evidence>
<feature type="transmembrane region" description="Helical" evidence="9">
    <location>
        <begin position="132"/>
        <end position="155"/>
    </location>
</feature>
<dbReference type="AlphaFoldDB" id="A0A8J3VUQ3"/>
<organism evidence="11 12">
    <name type="scientific">Rugosimonospora africana</name>
    <dbReference type="NCBI Taxonomy" id="556532"/>
    <lineage>
        <taxon>Bacteria</taxon>
        <taxon>Bacillati</taxon>
        <taxon>Actinomycetota</taxon>
        <taxon>Actinomycetes</taxon>
        <taxon>Micromonosporales</taxon>
        <taxon>Micromonosporaceae</taxon>
        <taxon>Rugosimonospora</taxon>
    </lineage>
</organism>
<feature type="transmembrane region" description="Helical" evidence="9">
    <location>
        <begin position="54"/>
        <end position="75"/>
    </location>
</feature>
<dbReference type="InterPro" id="IPR000412">
    <property type="entry name" value="ABC_2_transport"/>
</dbReference>
<feature type="domain" description="ABC transmembrane type-2" evidence="10">
    <location>
        <begin position="18"/>
        <end position="243"/>
    </location>
</feature>
<dbReference type="GO" id="GO:0043190">
    <property type="term" value="C:ATP-binding cassette (ABC) transporter complex"/>
    <property type="evidence" value="ECO:0007669"/>
    <property type="project" value="InterPro"/>
</dbReference>
<evidence type="ECO:0000256" key="3">
    <source>
        <dbReference type="ARBA" id="ARBA00022448"/>
    </source>
</evidence>
<proteinExistence type="inferred from homology"/>
<dbReference type="PIRSF" id="PIRSF006648">
    <property type="entry name" value="DrrB"/>
    <property type="match status" value="1"/>
</dbReference>
<reference evidence="11" key="1">
    <citation type="submission" date="2021-01" db="EMBL/GenBank/DDBJ databases">
        <title>Whole genome shotgun sequence of Rugosimonospora africana NBRC 104875.</title>
        <authorList>
            <person name="Komaki H."/>
            <person name="Tamura T."/>
        </authorList>
    </citation>
    <scope>NUCLEOTIDE SEQUENCE</scope>
    <source>
        <strain evidence="11">NBRC 104875</strain>
    </source>
</reference>
<evidence type="ECO:0000256" key="4">
    <source>
        <dbReference type="ARBA" id="ARBA00022475"/>
    </source>
</evidence>
<keyword evidence="6 9" id="KW-1133">Transmembrane helix</keyword>
<evidence type="ECO:0000256" key="1">
    <source>
        <dbReference type="ARBA" id="ARBA00004651"/>
    </source>
</evidence>
<dbReference type="GO" id="GO:0046677">
    <property type="term" value="P:response to antibiotic"/>
    <property type="evidence" value="ECO:0007669"/>
    <property type="project" value="UniProtKB-KW"/>
</dbReference>
<feature type="transmembrane region" description="Helical" evidence="9">
    <location>
        <begin position="23"/>
        <end position="42"/>
    </location>
</feature>
<keyword evidence="3 9" id="KW-0813">Transport</keyword>
<evidence type="ECO:0000256" key="5">
    <source>
        <dbReference type="ARBA" id="ARBA00022692"/>
    </source>
</evidence>
<dbReference type="GO" id="GO:0140359">
    <property type="term" value="F:ABC-type transporter activity"/>
    <property type="evidence" value="ECO:0007669"/>
    <property type="project" value="InterPro"/>
</dbReference>
<dbReference type="InterPro" id="IPR047817">
    <property type="entry name" value="ABC2_TM_bact-type"/>
</dbReference>
<dbReference type="EMBL" id="BONZ01000076">
    <property type="protein sequence ID" value="GIH19104.1"/>
    <property type="molecule type" value="Genomic_DNA"/>
</dbReference>
<dbReference type="Pfam" id="PF01061">
    <property type="entry name" value="ABC2_membrane"/>
    <property type="match status" value="1"/>
</dbReference>
<keyword evidence="5 9" id="KW-0812">Transmembrane</keyword>
<keyword evidence="12" id="KW-1185">Reference proteome</keyword>
<dbReference type="InterPro" id="IPR013525">
    <property type="entry name" value="ABC2_TM"/>
</dbReference>
<feature type="transmembrane region" description="Helical" evidence="9">
    <location>
        <begin position="217"/>
        <end position="240"/>
    </location>
</feature>
<feature type="transmembrane region" description="Helical" evidence="9">
    <location>
        <begin position="95"/>
        <end position="120"/>
    </location>
</feature>
<evidence type="ECO:0000256" key="7">
    <source>
        <dbReference type="ARBA" id="ARBA00023136"/>
    </source>
</evidence>
<comment type="similarity">
    <text evidence="2 9">Belongs to the ABC-2 integral membrane protein family.</text>
</comment>
<comment type="caution">
    <text evidence="11">The sequence shown here is derived from an EMBL/GenBank/DDBJ whole genome shotgun (WGS) entry which is preliminary data.</text>
</comment>
<dbReference type="PANTHER" id="PTHR30294">
    <property type="entry name" value="MEMBRANE COMPONENT OF ABC TRANSPORTER YHHJ-RELATED"/>
    <property type="match status" value="1"/>
</dbReference>
<evidence type="ECO:0000256" key="2">
    <source>
        <dbReference type="ARBA" id="ARBA00007783"/>
    </source>
</evidence>
<name>A0A8J3VUQ3_9ACTN</name>
<keyword evidence="4 9" id="KW-1003">Cell membrane</keyword>
<accession>A0A8J3VUQ3</accession>
<evidence type="ECO:0000313" key="12">
    <source>
        <dbReference type="Proteomes" id="UP000642748"/>
    </source>
</evidence>
<dbReference type="Proteomes" id="UP000642748">
    <property type="component" value="Unassembled WGS sequence"/>
</dbReference>
<gene>
    <name evidence="11" type="ORF">Raf01_72760</name>
</gene>
<dbReference type="PROSITE" id="PS51012">
    <property type="entry name" value="ABC_TM2"/>
    <property type="match status" value="1"/>
</dbReference>
<evidence type="ECO:0000256" key="9">
    <source>
        <dbReference type="RuleBase" id="RU361157"/>
    </source>
</evidence>